<evidence type="ECO:0000256" key="4">
    <source>
        <dbReference type="ARBA" id="ARBA00022764"/>
    </source>
</evidence>
<dbReference type="Pfam" id="PF00127">
    <property type="entry name" value="Copper-bind"/>
    <property type="match status" value="1"/>
</dbReference>
<keyword evidence="11" id="KW-1185">Reference proteome</keyword>
<keyword evidence="5" id="KW-0249">Electron transport</keyword>
<evidence type="ECO:0000256" key="3">
    <source>
        <dbReference type="ARBA" id="ARBA00022723"/>
    </source>
</evidence>
<dbReference type="GO" id="GO:0009055">
    <property type="term" value="F:electron transfer activity"/>
    <property type="evidence" value="ECO:0007669"/>
    <property type="project" value="InterPro"/>
</dbReference>
<dbReference type="InterPro" id="IPR002386">
    <property type="entry name" value="Amicyanin/Pseudoazurin"/>
</dbReference>
<dbReference type="Proteomes" id="UP000315252">
    <property type="component" value="Unassembled WGS sequence"/>
</dbReference>
<dbReference type="GO" id="GO:0042597">
    <property type="term" value="C:periplasmic space"/>
    <property type="evidence" value="ECO:0007669"/>
    <property type="project" value="UniProtKB-SubCell"/>
</dbReference>
<evidence type="ECO:0000256" key="6">
    <source>
        <dbReference type="ARBA" id="ARBA00023008"/>
    </source>
</evidence>
<dbReference type="SUPFAM" id="SSF49503">
    <property type="entry name" value="Cupredoxins"/>
    <property type="match status" value="1"/>
</dbReference>
<dbReference type="InterPro" id="IPR000923">
    <property type="entry name" value="BlueCu_1"/>
</dbReference>
<proteinExistence type="predicted"/>
<accession>A0A545TTG5</accession>
<keyword evidence="2" id="KW-0813">Transport</keyword>
<feature type="chain" id="PRO_5022050382" evidence="8">
    <location>
        <begin position="31"/>
        <end position="165"/>
    </location>
</feature>
<sequence>MINFTPRTLTRRRAIQTITAVCCCAGSAAAARPRAVDQITDTNATAATDMFRFEPNILLVSPGEEVAFLNSRGEHTVHSVPQLWPDGMPPVGISNQNEARVTFREEGFYGFRCRRHGQYGMVMLVVAGEAGDSKKALAAIDQMRARAREKQAFADLIARYESLRA</sequence>
<keyword evidence="6 7" id="KW-0186">Copper</keyword>
<dbReference type="Gene3D" id="2.60.40.420">
    <property type="entry name" value="Cupredoxins - blue copper proteins"/>
    <property type="match status" value="1"/>
</dbReference>
<comment type="caution">
    <text evidence="10">The sequence shown here is derived from an EMBL/GenBank/DDBJ whole genome shotgun (WGS) entry which is preliminary data.</text>
</comment>
<keyword evidence="8" id="KW-0732">Signal</keyword>
<feature type="signal peptide" evidence="8">
    <location>
        <begin position="1"/>
        <end position="30"/>
    </location>
</feature>
<keyword evidence="3 7" id="KW-0479">Metal-binding</keyword>
<reference evidence="10 11" key="1">
    <citation type="submission" date="2019-06" db="EMBL/GenBank/DDBJ databases">
        <title>Whole genome sequence for Rhodospirillaceae sp. R148.</title>
        <authorList>
            <person name="Wang G."/>
        </authorList>
    </citation>
    <scope>NUCLEOTIDE SEQUENCE [LARGE SCALE GENOMIC DNA]</scope>
    <source>
        <strain evidence="10 11">R148</strain>
    </source>
</reference>
<dbReference type="OrthoDB" id="7510199at2"/>
<feature type="binding site" evidence="7">
    <location>
        <position position="121"/>
    </location>
    <ligand>
        <name>Cu cation</name>
        <dbReference type="ChEBI" id="CHEBI:23378"/>
    </ligand>
</feature>
<dbReference type="EMBL" id="VHSH01000003">
    <property type="protein sequence ID" value="TQV80508.1"/>
    <property type="molecule type" value="Genomic_DNA"/>
</dbReference>
<comment type="cofactor">
    <cofactor evidence="7">
        <name>Cu cation</name>
        <dbReference type="ChEBI" id="CHEBI:23378"/>
    </cofactor>
    <text evidence="7">Binds 1 copper ion per subunit.</text>
</comment>
<evidence type="ECO:0000256" key="7">
    <source>
        <dbReference type="PIRSR" id="PIRSR602386-1"/>
    </source>
</evidence>
<evidence type="ECO:0000256" key="2">
    <source>
        <dbReference type="ARBA" id="ARBA00022448"/>
    </source>
</evidence>
<evidence type="ECO:0000256" key="5">
    <source>
        <dbReference type="ARBA" id="ARBA00022982"/>
    </source>
</evidence>
<feature type="binding site" evidence="7">
    <location>
        <position position="75"/>
    </location>
    <ligand>
        <name>Cu cation</name>
        <dbReference type="ChEBI" id="CHEBI:23378"/>
    </ligand>
</feature>
<protein>
    <submittedName>
        <fullName evidence="10">Copper-binding protein</fullName>
    </submittedName>
</protein>
<comment type="subcellular location">
    <subcellularLocation>
        <location evidence="1">Periplasm</location>
    </subcellularLocation>
</comment>
<evidence type="ECO:0000256" key="1">
    <source>
        <dbReference type="ARBA" id="ARBA00004418"/>
    </source>
</evidence>
<evidence type="ECO:0000256" key="8">
    <source>
        <dbReference type="SAM" id="SignalP"/>
    </source>
</evidence>
<keyword evidence="4" id="KW-0574">Periplasm</keyword>
<name>A0A545TTG5_9PROT</name>
<dbReference type="RefSeq" id="WP_142896222.1">
    <property type="nucleotide sequence ID" value="NZ_ML660054.1"/>
</dbReference>
<dbReference type="GO" id="GO:0005507">
    <property type="term" value="F:copper ion binding"/>
    <property type="evidence" value="ECO:0007669"/>
    <property type="project" value="InterPro"/>
</dbReference>
<evidence type="ECO:0000259" key="9">
    <source>
        <dbReference type="Pfam" id="PF00127"/>
    </source>
</evidence>
<dbReference type="InterPro" id="IPR008972">
    <property type="entry name" value="Cupredoxin"/>
</dbReference>
<dbReference type="AlphaFoldDB" id="A0A545TTG5"/>
<feature type="domain" description="Blue (type 1) copper" evidence="9">
    <location>
        <begin position="44"/>
        <end position="126"/>
    </location>
</feature>
<feature type="binding site" evidence="7">
    <location>
        <position position="113"/>
    </location>
    <ligand>
        <name>Cu cation</name>
        <dbReference type="ChEBI" id="CHEBI:23378"/>
    </ligand>
</feature>
<gene>
    <name evidence="10" type="ORF">FKG95_10040</name>
</gene>
<feature type="binding site" evidence="7">
    <location>
        <position position="116"/>
    </location>
    <ligand>
        <name>Cu cation</name>
        <dbReference type="ChEBI" id="CHEBI:23378"/>
    </ligand>
</feature>
<dbReference type="PRINTS" id="PR00155">
    <property type="entry name" value="AMICYANIN"/>
</dbReference>
<evidence type="ECO:0000313" key="11">
    <source>
        <dbReference type="Proteomes" id="UP000315252"/>
    </source>
</evidence>
<evidence type="ECO:0000313" key="10">
    <source>
        <dbReference type="EMBL" id="TQV80508.1"/>
    </source>
</evidence>
<organism evidence="10 11">
    <name type="scientific">Denitrobaculum tricleocarpae</name>
    <dbReference type="NCBI Taxonomy" id="2591009"/>
    <lineage>
        <taxon>Bacteria</taxon>
        <taxon>Pseudomonadati</taxon>
        <taxon>Pseudomonadota</taxon>
        <taxon>Alphaproteobacteria</taxon>
        <taxon>Rhodospirillales</taxon>
        <taxon>Rhodospirillaceae</taxon>
        <taxon>Denitrobaculum</taxon>
    </lineage>
</organism>